<evidence type="ECO:0000256" key="1">
    <source>
        <dbReference type="SAM" id="MobiDB-lite"/>
    </source>
</evidence>
<evidence type="ECO:0000313" key="2">
    <source>
        <dbReference type="EMBL" id="MDN5214709.1"/>
    </source>
</evidence>
<feature type="region of interest" description="Disordered" evidence="1">
    <location>
        <begin position="1"/>
        <end position="31"/>
    </location>
</feature>
<comment type="caution">
    <text evidence="2">The sequence shown here is derived from an EMBL/GenBank/DDBJ whole genome shotgun (WGS) entry which is preliminary data.</text>
</comment>
<feature type="compositionally biased region" description="Basic and acidic residues" evidence="1">
    <location>
        <begin position="15"/>
        <end position="31"/>
    </location>
</feature>
<protein>
    <submittedName>
        <fullName evidence="2">Uncharacterized protein</fullName>
    </submittedName>
</protein>
<dbReference type="EMBL" id="JAUJEB010000005">
    <property type="protein sequence ID" value="MDN5214709.1"/>
    <property type="molecule type" value="Genomic_DNA"/>
</dbReference>
<gene>
    <name evidence="2" type="ORF">QQ020_21705</name>
</gene>
<proteinExistence type="predicted"/>
<organism evidence="2 3">
    <name type="scientific">Agaribacillus aureus</name>
    <dbReference type="NCBI Taxonomy" id="3051825"/>
    <lineage>
        <taxon>Bacteria</taxon>
        <taxon>Pseudomonadati</taxon>
        <taxon>Bacteroidota</taxon>
        <taxon>Cytophagia</taxon>
        <taxon>Cytophagales</taxon>
        <taxon>Splendidivirgaceae</taxon>
        <taxon>Agaribacillus</taxon>
    </lineage>
</organism>
<evidence type="ECO:0000313" key="3">
    <source>
        <dbReference type="Proteomes" id="UP001172083"/>
    </source>
</evidence>
<dbReference type="RefSeq" id="WP_346760049.1">
    <property type="nucleotide sequence ID" value="NZ_JAUJEB010000005.1"/>
</dbReference>
<reference evidence="2" key="1">
    <citation type="submission" date="2023-06" db="EMBL/GenBank/DDBJ databases">
        <title>Genomic of Agaribacillus aureum.</title>
        <authorList>
            <person name="Wang G."/>
        </authorList>
    </citation>
    <scope>NUCLEOTIDE SEQUENCE</scope>
    <source>
        <strain evidence="2">BMA12</strain>
    </source>
</reference>
<sequence length="196" mass="22369">MALSKKVRNTIQKSKSSDNEEVKRGNRLNSTKEIDHPETNVRLLEAIIKILDTSTDNGLTLKGFLEEIKDQGDATWEVLVNLYAAFKHLSFALSEVKEQQEDELLETVYESLRFFLFSISGFNIPIRRPLLNEIAIWVNQPFTKYKFISPEQTLLVDPKIHMGDGVDSQEIAEGLSFAVLHRSTLKTVRYASIKVK</sequence>
<accession>A0ABT8LAC3</accession>
<keyword evidence="3" id="KW-1185">Reference proteome</keyword>
<dbReference type="Proteomes" id="UP001172083">
    <property type="component" value="Unassembled WGS sequence"/>
</dbReference>
<name>A0ABT8LAC3_9BACT</name>